<name>A0A2S8IP55_BURCE</name>
<protein>
    <submittedName>
        <fullName evidence="1">Uncharacterized protein</fullName>
    </submittedName>
</protein>
<evidence type="ECO:0000313" key="1">
    <source>
        <dbReference type="EMBL" id="PQP16182.1"/>
    </source>
</evidence>
<reference evidence="1 2" key="1">
    <citation type="submission" date="2018-02" db="EMBL/GenBank/DDBJ databases">
        <title>Draft genome sequencing of Burkholderia cepacia Y14-15.</title>
        <authorList>
            <person name="Zheng B.-X."/>
        </authorList>
    </citation>
    <scope>NUCLEOTIDE SEQUENCE [LARGE SCALE GENOMIC DNA]</scope>
    <source>
        <strain evidence="1 2">Y14-15</strain>
    </source>
</reference>
<comment type="caution">
    <text evidence="1">The sequence shown here is derived from an EMBL/GenBank/DDBJ whole genome shotgun (WGS) entry which is preliminary data.</text>
</comment>
<dbReference type="EMBL" id="PUIQ01000026">
    <property type="protein sequence ID" value="PQP16182.1"/>
    <property type="molecule type" value="Genomic_DNA"/>
</dbReference>
<sequence>MVVEIGGVGDGPAARAGRTGPLYKGLRLRAARTFYRFRQSAYYRHPVRFARCDERVTDRRGST</sequence>
<accession>A0A2S8IP55</accession>
<proteinExistence type="predicted"/>
<gene>
    <name evidence="1" type="ORF">C5615_20885</name>
</gene>
<dbReference type="Proteomes" id="UP000238206">
    <property type="component" value="Unassembled WGS sequence"/>
</dbReference>
<evidence type="ECO:0000313" key="2">
    <source>
        <dbReference type="Proteomes" id="UP000238206"/>
    </source>
</evidence>
<organism evidence="1 2">
    <name type="scientific">Burkholderia cepacia</name>
    <name type="common">Pseudomonas cepacia</name>
    <dbReference type="NCBI Taxonomy" id="292"/>
    <lineage>
        <taxon>Bacteria</taxon>
        <taxon>Pseudomonadati</taxon>
        <taxon>Pseudomonadota</taxon>
        <taxon>Betaproteobacteria</taxon>
        <taxon>Burkholderiales</taxon>
        <taxon>Burkholderiaceae</taxon>
        <taxon>Burkholderia</taxon>
        <taxon>Burkholderia cepacia complex</taxon>
    </lineage>
</organism>
<dbReference type="AlphaFoldDB" id="A0A2S8IP55"/>